<dbReference type="PANTHER" id="PTHR43305">
    <property type="entry name" value="FAMILY N-ACETYLTRANSFERASE, PUTATIVE (AFU_ORTHOLOGUE AFUA_2G01380)-RELATED"/>
    <property type="match status" value="1"/>
</dbReference>
<dbReference type="EMBL" id="PGET01000001">
    <property type="protein sequence ID" value="PJJ27889.1"/>
    <property type="molecule type" value="Genomic_DNA"/>
</dbReference>
<dbReference type="OrthoDB" id="67353at2"/>
<dbReference type="Pfam" id="PF00583">
    <property type="entry name" value="Acetyltransf_1"/>
    <property type="match status" value="1"/>
</dbReference>
<comment type="caution">
    <text evidence="2">The sequence shown here is derived from an EMBL/GenBank/DDBJ whole genome shotgun (WGS) entry which is preliminary data.</text>
</comment>
<dbReference type="SUPFAM" id="SSF55729">
    <property type="entry name" value="Acyl-CoA N-acyltransferases (Nat)"/>
    <property type="match status" value="1"/>
</dbReference>
<feature type="domain" description="N-acetyltransferase" evidence="1">
    <location>
        <begin position="13"/>
        <end position="161"/>
    </location>
</feature>
<dbReference type="PANTHER" id="PTHR43305:SF1">
    <property type="entry name" value="FAMILY N-ACETYLTRANSFERASE, PUTATIVE (AFU_ORTHOLOGUE AFUA_2G01380)-RELATED"/>
    <property type="match status" value="1"/>
</dbReference>
<dbReference type="Gene3D" id="3.40.630.30">
    <property type="match status" value="1"/>
</dbReference>
<evidence type="ECO:0000259" key="1">
    <source>
        <dbReference type="PROSITE" id="PS51186"/>
    </source>
</evidence>
<sequence length="161" mass="18764">MKTEITVAYNNISEIKELFLEYTHMLVENDPDFAEYLKIQNYDSELDHLSDKYARPDGRLYIAKVEDEAVGCIGLRKIDDENCEMKRLYVKPAFRGHKIANKLVELIINDAKEIGYKSILLDTLPFLEGAIRLYKKLGFFEIDSYNNSPMDNLVYLRLDLN</sequence>
<accession>A0A2M8Z384</accession>
<protein>
    <submittedName>
        <fullName evidence="2">Acetyltransferase (GNAT) family protein</fullName>
    </submittedName>
</protein>
<dbReference type="AlphaFoldDB" id="A0A2M8Z384"/>
<dbReference type="RefSeq" id="WP_100304464.1">
    <property type="nucleotide sequence ID" value="NZ_PGET01000001.1"/>
</dbReference>
<dbReference type="InterPro" id="IPR052777">
    <property type="entry name" value="Acetyltransferase_Enz"/>
</dbReference>
<evidence type="ECO:0000313" key="3">
    <source>
        <dbReference type="Proteomes" id="UP000231092"/>
    </source>
</evidence>
<dbReference type="InterPro" id="IPR000182">
    <property type="entry name" value="GNAT_dom"/>
</dbReference>
<keyword evidence="2" id="KW-0808">Transferase</keyword>
<dbReference type="InterPro" id="IPR016181">
    <property type="entry name" value="Acyl_CoA_acyltransferase"/>
</dbReference>
<dbReference type="PROSITE" id="PS51186">
    <property type="entry name" value="GNAT"/>
    <property type="match status" value="1"/>
</dbReference>
<reference evidence="2 3" key="1">
    <citation type="submission" date="2017-11" db="EMBL/GenBank/DDBJ databases">
        <title>Understudied soil microbes with underappreciated capabilities: Untangling the Clostridium saccharolyticum group.</title>
        <authorList>
            <person name="Leschine S."/>
        </authorList>
    </citation>
    <scope>NUCLEOTIDE SEQUENCE [LARGE SCALE GENOMIC DNA]</scope>
    <source>
        <strain evidence="2 3">18A</strain>
    </source>
</reference>
<dbReference type="Proteomes" id="UP000231092">
    <property type="component" value="Unassembled WGS sequence"/>
</dbReference>
<dbReference type="CDD" id="cd04301">
    <property type="entry name" value="NAT_SF"/>
    <property type="match status" value="1"/>
</dbReference>
<dbReference type="GO" id="GO:0016747">
    <property type="term" value="F:acyltransferase activity, transferring groups other than amino-acyl groups"/>
    <property type="evidence" value="ECO:0007669"/>
    <property type="project" value="InterPro"/>
</dbReference>
<evidence type="ECO:0000313" key="2">
    <source>
        <dbReference type="EMBL" id="PJJ27889.1"/>
    </source>
</evidence>
<proteinExistence type="predicted"/>
<gene>
    <name evidence="2" type="ORF">H171_1371</name>
</gene>
<organism evidence="2 3">
    <name type="scientific">[Clostridium] celerecrescens 18A</name>
    <dbReference type="NCBI Taxonomy" id="1286362"/>
    <lineage>
        <taxon>Bacteria</taxon>
        <taxon>Bacillati</taxon>
        <taxon>Bacillota</taxon>
        <taxon>Clostridia</taxon>
        <taxon>Lachnospirales</taxon>
        <taxon>Lachnospiraceae</taxon>
        <taxon>Lacrimispora</taxon>
    </lineage>
</organism>
<name>A0A2M8Z384_9FIRM</name>